<comment type="caution">
    <text evidence="2">The sequence shown here is derived from an EMBL/GenBank/DDBJ whole genome shotgun (WGS) entry which is preliminary data.</text>
</comment>
<keyword evidence="3" id="KW-1185">Reference proteome</keyword>
<dbReference type="OrthoDB" id="151705at2759"/>
<dbReference type="Proteomes" id="UP000693981">
    <property type="component" value="Unassembled WGS sequence"/>
</dbReference>
<sequence>MLRLLLALVVSTTLCRATELRQLTATSSFEWVPAPHAADDRSPGSVNHVKFGFNVVPTNISTDLNVVMQTAERPPNLSAVVKLETFTQPGCVISGCHRVKWLGILPQEDCFNRQVRKVADQPDGKSVRIDFGGIYYEHLPAGELYVKYERRNYLTEQETCTYEVRSGYKRWF</sequence>
<reference evidence="2" key="1">
    <citation type="submission" date="2021-02" db="EMBL/GenBank/DDBJ databases">
        <authorList>
            <person name="Palmer J.M."/>
        </authorList>
    </citation>
    <scope>NUCLEOTIDE SEQUENCE</scope>
    <source>
        <strain evidence="2">SCRP23</strain>
    </source>
</reference>
<organism evidence="2 3">
    <name type="scientific">Phytophthora boehmeriae</name>
    <dbReference type="NCBI Taxonomy" id="109152"/>
    <lineage>
        <taxon>Eukaryota</taxon>
        <taxon>Sar</taxon>
        <taxon>Stramenopiles</taxon>
        <taxon>Oomycota</taxon>
        <taxon>Peronosporomycetes</taxon>
        <taxon>Peronosporales</taxon>
        <taxon>Peronosporaceae</taxon>
        <taxon>Phytophthora</taxon>
    </lineage>
</organism>
<keyword evidence="1" id="KW-0732">Signal</keyword>
<feature type="signal peptide" evidence="1">
    <location>
        <begin position="1"/>
        <end position="17"/>
    </location>
</feature>
<gene>
    <name evidence="2" type="ORF">PHYBOEH_001976</name>
</gene>
<feature type="chain" id="PRO_5035892147" evidence="1">
    <location>
        <begin position="18"/>
        <end position="172"/>
    </location>
</feature>
<dbReference type="EMBL" id="JAGDFL010000146">
    <property type="protein sequence ID" value="KAG7396643.1"/>
    <property type="molecule type" value="Genomic_DNA"/>
</dbReference>
<name>A0A8T1WXX8_9STRA</name>
<proteinExistence type="predicted"/>
<protein>
    <submittedName>
        <fullName evidence="2">Uncharacterized protein</fullName>
    </submittedName>
</protein>
<evidence type="ECO:0000256" key="1">
    <source>
        <dbReference type="SAM" id="SignalP"/>
    </source>
</evidence>
<evidence type="ECO:0000313" key="2">
    <source>
        <dbReference type="EMBL" id="KAG7396643.1"/>
    </source>
</evidence>
<dbReference type="AlphaFoldDB" id="A0A8T1WXX8"/>
<accession>A0A8T1WXX8</accession>
<evidence type="ECO:0000313" key="3">
    <source>
        <dbReference type="Proteomes" id="UP000693981"/>
    </source>
</evidence>